<reference evidence="3" key="1">
    <citation type="submission" date="2022-10" db="EMBL/GenBank/DDBJ databases">
        <title>Determination and structural analysis of whole genome sequence of Sarocladium strictum F4-1.</title>
        <authorList>
            <person name="Hu L."/>
            <person name="Jiang Y."/>
        </authorList>
    </citation>
    <scope>NUCLEOTIDE SEQUENCE</scope>
    <source>
        <strain evidence="3">F4-1</strain>
    </source>
</reference>
<dbReference type="EMBL" id="JAPDFR010000001">
    <property type="protein sequence ID" value="KAK0390913.1"/>
    <property type="molecule type" value="Genomic_DNA"/>
</dbReference>
<sequence>MAAQMPTVPRILFTIIEPISFVSGFIGTVVDTSWFVEQQVPQKVPGPVTENSIVLAWQLGNMYLVLAFLAIALFTSTSEVKVIRRYLTALALGDVGHTVWSCYALGMERLMRPAELNTMAYANIIMTIFLFSARVAYLSGAFGPDYSPAAVPKKKM</sequence>
<keyword evidence="1" id="KW-0812">Transmembrane</keyword>
<feature type="domain" description="DUF7704" evidence="2">
    <location>
        <begin position="3"/>
        <end position="144"/>
    </location>
</feature>
<feature type="transmembrane region" description="Helical" evidence="1">
    <location>
        <begin position="12"/>
        <end position="35"/>
    </location>
</feature>
<gene>
    <name evidence="3" type="ORF">NLU13_0416</name>
</gene>
<feature type="transmembrane region" description="Helical" evidence="1">
    <location>
        <begin position="118"/>
        <end position="137"/>
    </location>
</feature>
<dbReference type="PANTHER" id="PTHR37019">
    <property type="entry name" value="CHROMOSOME 1, WHOLE GENOME SHOTGUN SEQUENCE"/>
    <property type="match status" value="1"/>
</dbReference>
<keyword evidence="1" id="KW-0472">Membrane</keyword>
<feature type="transmembrane region" description="Helical" evidence="1">
    <location>
        <begin position="55"/>
        <end position="74"/>
    </location>
</feature>
<evidence type="ECO:0000313" key="4">
    <source>
        <dbReference type="Proteomes" id="UP001175261"/>
    </source>
</evidence>
<dbReference type="Proteomes" id="UP001175261">
    <property type="component" value="Unassembled WGS sequence"/>
</dbReference>
<dbReference type="InterPro" id="IPR056121">
    <property type="entry name" value="DUF7704"/>
</dbReference>
<name>A0AA39GQH4_SARSR</name>
<dbReference type="PANTHER" id="PTHR37019:SF2">
    <property type="entry name" value="EXPERA DOMAIN-CONTAINING PROTEIN"/>
    <property type="match status" value="1"/>
</dbReference>
<keyword evidence="1" id="KW-1133">Transmembrane helix</keyword>
<organism evidence="3 4">
    <name type="scientific">Sarocladium strictum</name>
    <name type="common">Black bundle disease fungus</name>
    <name type="synonym">Acremonium strictum</name>
    <dbReference type="NCBI Taxonomy" id="5046"/>
    <lineage>
        <taxon>Eukaryota</taxon>
        <taxon>Fungi</taxon>
        <taxon>Dikarya</taxon>
        <taxon>Ascomycota</taxon>
        <taxon>Pezizomycotina</taxon>
        <taxon>Sordariomycetes</taxon>
        <taxon>Hypocreomycetidae</taxon>
        <taxon>Hypocreales</taxon>
        <taxon>Sarocladiaceae</taxon>
        <taxon>Sarocladium</taxon>
    </lineage>
</organism>
<dbReference type="AlphaFoldDB" id="A0AA39GQH4"/>
<keyword evidence="4" id="KW-1185">Reference proteome</keyword>
<dbReference type="Pfam" id="PF24803">
    <property type="entry name" value="DUF7704"/>
    <property type="match status" value="1"/>
</dbReference>
<comment type="caution">
    <text evidence="3">The sequence shown here is derived from an EMBL/GenBank/DDBJ whole genome shotgun (WGS) entry which is preliminary data.</text>
</comment>
<protein>
    <recommendedName>
        <fullName evidence="2">DUF7704 domain-containing protein</fullName>
    </recommendedName>
</protein>
<accession>A0AA39GQH4</accession>
<evidence type="ECO:0000313" key="3">
    <source>
        <dbReference type="EMBL" id="KAK0390913.1"/>
    </source>
</evidence>
<evidence type="ECO:0000256" key="1">
    <source>
        <dbReference type="SAM" id="Phobius"/>
    </source>
</evidence>
<evidence type="ECO:0000259" key="2">
    <source>
        <dbReference type="Pfam" id="PF24803"/>
    </source>
</evidence>
<proteinExistence type="predicted"/>